<dbReference type="GeneID" id="95571537"/>
<dbReference type="AlphaFoldDB" id="E8MDE3"/>
<organism evidence="2 3">
    <name type="scientific">Vibrio sinaloensis DSM 21326</name>
    <dbReference type="NCBI Taxonomy" id="945550"/>
    <lineage>
        <taxon>Bacteria</taxon>
        <taxon>Pseudomonadati</taxon>
        <taxon>Pseudomonadota</taxon>
        <taxon>Gammaproteobacteria</taxon>
        <taxon>Vibrionales</taxon>
        <taxon>Vibrionaceae</taxon>
        <taxon>Vibrio</taxon>
        <taxon>Vibrio oreintalis group</taxon>
    </lineage>
</organism>
<comment type="caution">
    <text evidence="2">The sequence shown here is derived from an EMBL/GenBank/DDBJ whole genome shotgun (WGS) entry which is preliminary data.</text>
</comment>
<sequence>MNKLTSTLLVFISLVLVGCTGSVKESTQFEANDQVVVLAHGLGRSDVAMWRMTRRLEGAGYLVCTLDYKTIGQSVSDVLNVTTNQIDACVSSAPKVHFIGHSLGGLVIRSYLQHHPDMIDSEQMGEVVLIGTPNKGSEVADHYNGTWLMSIGGEISQALATGDKTLGNQIEALDANIGIIAGTKATRLTDTVFNGPNDGLVSVESTKLSNMSDFISVNVGHSSMRYDEQVARQAIHFLKHGRFDHSISDNDI</sequence>
<dbReference type="EMBL" id="AEVT01000122">
    <property type="protein sequence ID" value="EGA67929.1"/>
    <property type="molecule type" value="Genomic_DNA"/>
</dbReference>
<feature type="domain" description="DUF7379" evidence="1">
    <location>
        <begin position="56"/>
        <end position="158"/>
    </location>
</feature>
<dbReference type="Pfam" id="PF24096">
    <property type="entry name" value="DUF7379"/>
    <property type="match status" value="1"/>
</dbReference>
<reference evidence="2 3" key="1">
    <citation type="journal article" date="2012" name="Int. J. Syst. Evol. Microbiol.">
        <title>Vibrio caribbeanicus sp. nov., isolated from the marine sponge Scleritoderma cyanea.</title>
        <authorList>
            <person name="Hoffmann M."/>
            <person name="Monday S.R."/>
            <person name="Allard M.W."/>
            <person name="Strain E.A."/>
            <person name="Whittaker P."/>
            <person name="Naum M."/>
            <person name="McCarthy P.J."/>
            <person name="Lopez J.V."/>
            <person name="Fischer M."/>
            <person name="Brown E.W."/>
        </authorList>
    </citation>
    <scope>NUCLEOTIDE SEQUENCE [LARGE SCALE GENOMIC DNA]</scope>
    <source>
        <strain evidence="3">DSMZ 21326</strain>
    </source>
</reference>
<dbReference type="OrthoDB" id="556502at2"/>
<accession>E8MDE3</accession>
<gene>
    <name evidence="2" type="ORF">VISI1226_08379</name>
</gene>
<name>E8MDE3_PHOS4</name>
<dbReference type="InterPro" id="IPR029058">
    <property type="entry name" value="AB_hydrolase_fold"/>
</dbReference>
<proteinExistence type="predicted"/>
<dbReference type="Proteomes" id="UP000006228">
    <property type="component" value="Unassembled WGS sequence"/>
</dbReference>
<dbReference type="PANTHER" id="PTHR37946:SF1">
    <property type="entry name" value="SLL1969 PROTEIN"/>
    <property type="match status" value="1"/>
</dbReference>
<dbReference type="SUPFAM" id="SSF53474">
    <property type="entry name" value="alpha/beta-Hydrolases"/>
    <property type="match status" value="1"/>
</dbReference>
<evidence type="ECO:0000313" key="2">
    <source>
        <dbReference type="EMBL" id="EGA67929.1"/>
    </source>
</evidence>
<dbReference type="PROSITE" id="PS51257">
    <property type="entry name" value="PROKAR_LIPOPROTEIN"/>
    <property type="match status" value="1"/>
</dbReference>
<dbReference type="Gene3D" id="3.40.50.1820">
    <property type="entry name" value="alpha/beta hydrolase"/>
    <property type="match status" value="1"/>
</dbReference>
<evidence type="ECO:0000259" key="1">
    <source>
        <dbReference type="Pfam" id="PF24096"/>
    </source>
</evidence>
<dbReference type="eggNOG" id="COG1075">
    <property type="taxonomic scope" value="Bacteria"/>
</dbReference>
<dbReference type="RefSeq" id="WP_008081563.1">
    <property type="nucleotide sequence ID" value="NZ_AEVT01000122.1"/>
</dbReference>
<dbReference type="PANTHER" id="PTHR37946">
    <property type="entry name" value="SLL1969 PROTEIN"/>
    <property type="match status" value="1"/>
</dbReference>
<evidence type="ECO:0000313" key="3">
    <source>
        <dbReference type="Proteomes" id="UP000006228"/>
    </source>
</evidence>
<protein>
    <submittedName>
        <fullName evidence="2">Lipase, putative</fullName>
    </submittedName>
</protein>
<dbReference type="InterPro" id="IPR055803">
    <property type="entry name" value="DUF7379"/>
</dbReference>